<keyword evidence="2" id="KW-1185">Reference proteome</keyword>
<name>A0A2I0T7E1_LIMLA</name>
<proteinExistence type="predicted"/>
<dbReference type="AlphaFoldDB" id="A0A2I0T7E1"/>
<evidence type="ECO:0000313" key="1">
    <source>
        <dbReference type="EMBL" id="PKU29704.1"/>
    </source>
</evidence>
<dbReference type="Proteomes" id="UP000233556">
    <property type="component" value="Unassembled WGS sequence"/>
</dbReference>
<accession>A0A2I0T7E1</accession>
<protein>
    <submittedName>
        <fullName evidence="1">Uncharacterized protein</fullName>
    </submittedName>
</protein>
<sequence length="99" mass="11005">MGGHVNGAVMEDEVLANKPRKKNNHQQEFLLVCAVKSLRIIIDLIYTGEEWKGGVAKKIDRKVLWDPGPSIGTDFGFDVKENSSDFLHQLPPTCNVELG</sequence>
<dbReference type="EMBL" id="KZ516408">
    <property type="protein sequence ID" value="PKU29704.1"/>
    <property type="molecule type" value="Genomic_DNA"/>
</dbReference>
<gene>
    <name evidence="1" type="ORF">llap_19992</name>
</gene>
<organism evidence="1 2">
    <name type="scientific">Limosa lapponica baueri</name>
    <dbReference type="NCBI Taxonomy" id="1758121"/>
    <lineage>
        <taxon>Eukaryota</taxon>
        <taxon>Metazoa</taxon>
        <taxon>Chordata</taxon>
        <taxon>Craniata</taxon>
        <taxon>Vertebrata</taxon>
        <taxon>Euteleostomi</taxon>
        <taxon>Archelosauria</taxon>
        <taxon>Archosauria</taxon>
        <taxon>Dinosauria</taxon>
        <taxon>Saurischia</taxon>
        <taxon>Theropoda</taxon>
        <taxon>Coelurosauria</taxon>
        <taxon>Aves</taxon>
        <taxon>Neognathae</taxon>
        <taxon>Neoaves</taxon>
        <taxon>Charadriiformes</taxon>
        <taxon>Scolopacidae</taxon>
        <taxon>Limosa</taxon>
    </lineage>
</organism>
<evidence type="ECO:0000313" key="2">
    <source>
        <dbReference type="Proteomes" id="UP000233556"/>
    </source>
</evidence>
<reference evidence="2" key="2">
    <citation type="submission" date="2017-12" db="EMBL/GenBank/DDBJ databases">
        <title>Genome sequence of the Bar-tailed Godwit (Limosa lapponica baueri).</title>
        <authorList>
            <person name="Lima N.C.B."/>
            <person name="Parody-Merino A.M."/>
            <person name="Battley P.F."/>
            <person name="Fidler A.E."/>
            <person name="Prosdocimi F."/>
        </authorList>
    </citation>
    <scope>NUCLEOTIDE SEQUENCE [LARGE SCALE GENOMIC DNA]</scope>
</reference>
<reference evidence="2" key="1">
    <citation type="submission" date="2017-11" db="EMBL/GenBank/DDBJ databases">
        <authorList>
            <person name="Lima N.C."/>
            <person name="Parody-Merino A.M."/>
            <person name="Battley P.F."/>
            <person name="Fidler A.E."/>
            <person name="Prosdocimi F."/>
        </authorList>
    </citation>
    <scope>NUCLEOTIDE SEQUENCE [LARGE SCALE GENOMIC DNA]</scope>
</reference>